<dbReference type="Proteomes" id="UP000094444">
    <property type="component" value="Unassembled WGS sequence"/>
</dbReference>
<dbReference type="EMBL" id="MAVT02000302">
    <property type="protein sequence ID" value="POS77088.1"/>
    <property type="molecule type" value="Genomic_DNA"/>
</dbReference>
<keyword evidence="2" id="KW-1185">Reference proteome</keyword>
<dbReference type="InParanoid" id="A0A2P5I3L2"/>
<proteinExistence type="predicted"/>
<accession>A0A2P5I3L2</accession>
<dbReference type="AlphaFoldDB" id="A0A2P5I3L2"/>
<gene>
    <name evidence="1" type="ORF">DHEL01_v204525</name>
</gene>
<evidence type="ECO:0000313" key="2">
    <source>
        <dbReference type="Proteomes" id="UP000094444"/>
    </source>
</evidence>
<dbReference type="OrthoDB" id="9992527at2759"/>
<sequence length="126" mass="13777">MEFGAIIVFDYNDEDSVKLLSCGLHVPYIIDCIGSLEGTLTPLGKIAGNGSKVGIMLPVLMSHASTGNVLVAQWNEGVDLRGVKTHFYQDDDYFKYHLQLDIVPVLVEEGLLGPNKQRLMEGRLGG</sequence>
<organism evidence="1 2">
    <name type="scientific">Diaporthe helianthi</name>
    <dbReference type="NCBI Taxonomy" id="158607"/>
    <lineage>
        <taxon>Eukaryota</taxon>
        <taxon>Fungi</taxon>
        <taxon>Dikarya</taxon>
        <taxon>Ascomycota</taxon>
        <taxon>Pezizomycotina</taxon>
        <taxon>Sordariomycetes</taxon>
        <taxon>Sordariomycetidae</taxon>
        <taxon>Diaporthales</taxon>
        <taxon>Diaporthaceae</taxon>
        <taxon>Diaporthe</taxon>
    </lineage>
</organism>
<reference evidence="1" key="1">
    <citation type="submission" date="2017-09" db="EMBL/GenBank/DDBJ databases">
        <title>Polyketide synthases of a Diaporthe helianthi virulent isolate.</title>
        <authorList>
            <person name="Baroncelli R."/>
        </authorList>
    </citation>
    <scope>NUCLEOTIDE SEQUENCE [LARGE SCALE GENOMIC DNA]</scope>
    <source>
        <strain evidence="1">7/96</strain>
    </source>
</reference>
<dbReference type="STRING" id="158607.A0A2P5I3L2"/>
<comment type="caution">
    <text evidence="1">The sequence shown here is derived from an EMBL/GenBank/DDBJ whole genome shotgun (WGS) entry which is preliminary data.</text>
</comment>
<name>A0A2P5I3L2_DIAHE</name>
<protein>
    <submittedName>
        <fullName evidence="1">Alcohol dehydrogenase</fullName>
    </submittedName>
</protein>
<evidence type="ECO:0000313" key="1">
    <source>
        <dbReference type="EMBL" id="POS77088.1"/>
    </source>
</evidence>